<proteinExistence type="predicted"/>
<dbReference type="KEGG" id="loa:LOAG_16932"/>
<accession>A0A1S0UKU4</accession>
<dbReference type="OrthoDB" id="5858763at2759"/>
<dbReference type="AlphaFoldDB" id="A0A1S0UKU4"/>
<evidence type="ECO:0000313" key="3">
    <source>
        <dbReference type="EMBL" id="EJD76046.1"/>
    </source>
</evidence>
<evidence type="ECO:0000256" key="1">
    <source>
        <dbReference type="SAM" id="Coils"/>
    </source>
</evidence>
<keyword evidence="2" id="KW-0472">Membrane</keyword>
<dbReference type="RefSeq" id="XP_020306871.1">
    <property type="nucleotide sequence ID" value="XM_020449585.1"/>
</dbReference>
<reference evidence="3" key="1">
    <citation type="submission" date="2012-04" db="EMBL/GenBank/DDBJ databases">
        <title>The Genome Sequence of Loa loa.</title>
        <authorList>
            <consortium name="The Broad Institute Genome Sequencing Platform"/>
            <consortium name="Broad Institute Genome Sequencing Center for Infectious Disease"/>
            <person name="Nutman T.B."/>
            <person name="Fink D.L."/>
            <person name="Russ C."/>
            <person name="Young S."/>
            <person name="Zeng Q."/>
            <person name="Gargeya S."/>
            <person name="Alvarado L."/>
            <person name="Berlin A."/>
            <person name="Chapman S.B."/>
            <person name="Chen Z."/>
            <person name="Freedman E."/>
            <person name="Gellesch M."/>
            <person name="Goldberg J."/>
            <person name="Griggs A."/>
            <person name="Gujja S."/>
            <person name="Heilman E.R."/>
            <person name="Heiman D."/>
            <person name="Howarth C."/>
            <person name="Mehta T."/>
            <person name="Neiman D."/>
            <person name="Pearson M."/>
            <person name="Roberts A."/>
            <person name="Saif S."/>
            <person name="Shea T."/>
            <person name="Shenoy N."/>
            <person name="Sisk P."/>
            <person name="Stolte C."/>
            <person name="Sykes S."/>
            <person name="White J."/>
            <person name="Yandava C."/>
            <person name="Haas B."/>
            <person name="Henn M.R."/>
            <person name="Nusbaum C."/>
            <person name="Birren B."/>
        </authorList>
    </citation>
    <scope>NUCLEOTIDE SEQUENCE [LARGE SCALE GENOMIC DNA]</scope>
</reference>
<feature type="transmembrane region" description="Helical" evidence="2">
    <location>
        <begin position="6"/>
        <end position="24"/>
    </location>
</feature>
<protein>
    <submittedName>
        <fullName evidence="3">Uncharacterized protein</fullName>
    </submittedName>
</protein>
<evidence type="ECO:0000256" key="2">
    <source>
        <dbReference type="SAM" id="Phobius"/>
    </source>
</evidence>
<gene>
    <name evidence="3" type="ORF">LOAG_16932</name>
</gene>
<feature type="coiled-coil region" evidence="1">
    <location>
        <begin position="128"/>
        <end position="158"/>
    </location>
</feature>
<dbReference type="GeneID" id="9942070"/>
<name>A0A1S0UKU4_LOALO</name>
<keyword evidence="1" id="KW-0175">Coiled coil</keyword>
<dbReference type="CTD" id="9942070"/>
<keyword evidence="2" id="KW-0812">Transmembrane</keyword>
<keyword evidence="2" id="KW-1133">Transmembrane helix</keyword>
<dbReference type="InParanoid" id="A0A1S0UKU4"/>
<sequence>MNLRAVLWSRLTLGVVSVIFLLFYTAQYKKYRSNYAYLSDKCSKLMVHSGGLSAQLQLLMERNHRAEKLLTDLRVRYNQVMIENSGKRHNVQAQWLACKETLKKCLAGVKTGEKQFSSGKDTNLQSHFFQCQADLQEFKKQTEELKEEAKNISTIKSECEKLLINSQLTQSPKPNYVQNGKVHFKRLEHLNEELEFRRNPIPPQLPTLLSKKELLSRLSKRNEHKKQIPAETEHKIQVGRHITKFLSVTTFYANDF</sequence>
<dbReference type="EMBL" id="JH712094">
    <property type="protein sequence ID" value="EJD76046.1"/>
    <property type="molecule type" value="Genomic_DNA"/>
</dbReference>
<organism evidence="3">
    <name type="scientific">Loa loa</name>
    <name type="common">Eye worm</name>
    <name type="synonym">Filaria loa</name>
    <dbReference type="NCBI Taxonomy" id="7209"/>
    <lineage>
        <taxon>Eukaryota</taxon>
        <taxon>Metazoa</taxon>
        <taxon>Ecdysozoa</taxon>
        <taxon>Nematoda</taxon>
        <taxon>Chromadorea</taxon>
        <taxon>Rhabditida</taxon>
        <taxon>Spirurina</taxon>
        <taxon>Spiruromorpha</taxon>
        <taxon>Filarioidea</taxon>
        <taxon>Onchocercidae</taxon>
        <taxon>Loa</taxon>
    </lineage>
</organism>